<dbReference type="PANTHER" id="PTHR11712">
    <property type="entry name" value="POLYKETIDE SYNTHASE-RELATED"/>
    <property type="match status" value="1"/>
</dbReference>
<evidence type="ECO:0000256" key="3">
    <source>
        <dbReference type="RuleBase" id="RU003694"/>
    </source>
</evidence>
<accession>A0A243SB29</accession>
<dbReference type="InterPro" id="IPR016039">
    <property type="entry name" value="Thiolase-like"/>
</dbReference>
<dbReference type="Gene3D" id="3.40.47.10">
    <property type="match status" value="2"/>
</dbReference>
<evidence type="ECO:0000313" key="5">
    <source>
        <dbReference type="EMBL" id="OUD04877.1"/>
    </source>
</evidence>
<dbReference type="SUPFAM" id="SSF53901">
    <property type="entry name" value="Thiolase-like"/>
    <property type="match status" value="2"/>
</dbReference>
<evidence type="ECO:0000313" key="6">
    <source>
        <dbReference type="Proteomes" id="UP000195105"/>
    </source>
</evidence>
<dbReference type="EMBL" id="NGFN01000005">
    <property type="protein sequence ID" value="OUD04877.1"/>
    <property type="molecule type" value="Genomic_DNA"/>
</dbReference>
<dbReference type="RefSeq" id="WP_086599075.1">
    <property type="nucleotide sequence ID" value="NZ_NGFN01000005.1"/>
</dbReference>
<dbReference type="Pfam" id="PF02801">
    <property type="entry name" value="Ketoacyl-synt_C"/>
    <property type="match status" value="1"/>
</dbReference>
<dbReference type="GO" id="GO:0006633">
    <property type="term" value="P:fatty acid biosynthetic process"/>
    <property type="evidence" value="ECO:0007669"/>
    <property type="project" value="TreeGrafter"/>
</dbReference>
<dbReference type="InterPro" id="IPR014031">
    <property type="entry name" value="Ketoacyl_synth_C"/>
</dbReference>
<dbReference type="InterPro" id="IPR000794">
    <property type="entry name" value="Beta-ketoacyl_synthase"/>
</dbReference>
<name>A0A243SB29_9ACTN</name>
<dbReference type="InterPro" id="IPR020841">
    <property type="entry name" value="PKS_Beta-ketoAc_synthase_dom"/>
</dbReference>
<dbReference type="CDD" id="cd00834">
    <property type="entry name" value="KAS_I_II"/>
    <property type="match status" value="1"/>
</dbReference>
<dbReference type="PROSITE" id="PS52004">
    <property type="entry name" value="KS3_2"/>
    <property type="match status" value="1"/>
</dbReference>
<evidence type="ECO:0000256" key="1">
    <source>
        <dbReference type="ARBA" id="ARBA00008467"/>
    </source>
</evidence>
<keyword evidence="6" id="KW-1185">Reference proteome</keyword>
<evidence type="ECO:0000259" key="4">
    <source>
        <dbReference type="PROSITE" id="PS52004"/>
    </source>
</evidence>
<dbReference type="AlphaFoldDB" id="A0A243SB29"/>
<feature type="domain" description="Ketosynthase family 3 (KS3)" evidence="4">
    <location>
        <begin position="10"/>
        <end position="433"/>
    </location>
</feature>
<protein>
    <submittedName>
        <fullName evidence="5">3-oxoacyl-ACP synthase</fullName>
    </submittedName>
</protein>
<reference evidence="5 6" key="1">
    <citation type="submission" date="2017-05" db="EMBL/GenBank/DDBJ databases">
        <title>Biotechnological potential of actinobacteria isolated from South African environments.</title>
        <authorList>
            <person name="Le Roes-Hill M."/>
            <person name="Prins A."/>
            <person name="Durrell K.A."/>
        </authorList>
    </citation>
    <scope>NUCLEOTIDE SEQUENCE [LARGE SCALE GENOMIC DNA]</scope>
    <source>
        <strain evidence="5 6">HMC13</strain>
    </source>
</reference>
<sequence>MTPPTATTAGHEVVVTGLGLVAGPLTDPEALFDHIADGRSLITEHPRHAEWGVPCAVSAHIDPGVRRALHDALPDEAGPLGPAGVLAWHAAAQAWERSGLPRRLDTERGGVFLACNRMLMEPDELVDVAAHVDHESGTLDLDAYLDSDGGPDPHRYTRIQPDTATAALADYFGATGTLETRADACAAGGMAIGSAYRHIRTGALDVALVGGAESLTTLAAVTAFHQVGALAPAKGQQPARISRPFDKDRTGFVIGDGAAFLVLESRAHAEARGARVLARIAGYAGVTEAVQMTASSRDGSDYAACIRAALADAGLTPGDIDHVNAHGTSTQANDACEAAALHTVFADRVDPVPITGNKSAMGHSLANSGAVEAVLSVLSIQRQTLLPTLNFTEPDEVTRGLDIVTERRDAPVSAVLSNSFGFGGQNCSLVLTKAG</sequence>
<dbReference type="InterPro" id="IPR014030">
    <property type="entry name" value="Ketoacyl_synth_N"/>
</dbReference>
<proteinExistence type="inferred from homology"/>
<comment type="caution">
    <text evidence="5">The sequence shown here is derived from an EMBL/GenBank/DDBJ whole genome shotgun (WGS) entry which is preliminary data.</text>
</comment>
<comment type="similarity">
    <text evidence="1 3">Belongs to the thiolase-like superfamily. Beta-ketoacyl-ACP synthases family.</text>
</comment>
<gene>
    <name evidence="5" type="ORF">CA983_01745</name>
</gene>
<organism evidence="5 6">
    <name type="scientific">Streptomyces swartbergensis</name>
    <dbReference type="NCBI Taxonomy" id="487165"/>
    <lineage>
        <taxon>Bacteria</taxon>
        <taxon>Bacillati</taxon>
        <taxon>Actinomycetota</taxon>
        <taxon>Actinomycetes</taxon>
        <taxon>Kitasatosporales</taxon>
        <taxon>Streptomycetaceae</taxon>
        <taxon>Streptomyces</taxon>
    </lineage>
</organism>
<keyword evidence="2 3" id="KW-0808">Transferase</keyword>
<dbReference type="Pfam" id="PF00109">
    <property type="entry name" value="ketoacyl-synt"/>
    <property type="match status" value="1"/>
</dbReference>
<dbReference type="PANTHER" id="PTHR11712:SF336">
    <property type="entry name" value="3-OXOACYL-[ACYL-CARRIER-PROTEIN] SYNTHASE, MITOCHONDRIAL"/>
    <property type="match status" value="1"/>
</dbReference>
<dbReference type="Proteomes" id="UP000195105">
    <property type="component" value="Unassembled WGS sequence"/>
</dbReference>
<dbReference type="GO" id="GO:0004315">
    <property type="term" value="F:3-oxoacyl-[acyl-carrier-protein] synthase activity"/>
    <property type="evidence" value="ECO:0007669"/>
    <property type="project" value="TreeGrafter"/>
</dbReference>
<dbReference type="SMART" id="SM00825">
    <property type="entry name" value="PKS_KS"/>
    <property type="match status" value="1"/>
</dbReference>
<evidence type="ECO:0000256" key="2">
    <source>
        <dbReference type="ARBA" id="ARBA00022679"/>
    </source>
</evidence>